<organism evidence="2 3">
    <name type="scientific">Meloidogyne enterolobii</name>
    <name type="common">Root-knot nematode worm</name>
    <name type="synonym">Meloidogyne mayaguensis</name>
    <dbReference type="NCBI Taxonomy" id="390850"/>
    <lineage>
        <taxon>Eukaryota</taxon>
        <taxon>Metazoa</taxon>
        <taxon>Ecdysozoa</taxon>
        <taxon>Nematoda</taxon>
        <taxon>Chromadorea</taxon>
        <taxon>Rhabditida</taxon>
        <taxon>Tylenchina</taxon>
        <taxon>Tylenchomorpha</taxon>
        <taxon>Tylenchoidea</taxon>
        <taxon>Meloidogynidae</taxon>
        <taxon>Meloidogyninae</taxon>
        <taxon>Meloidogyne</taxon>
    </lineage>
</organism>
<evidence type="ECO:0000313" key="2">
    <source>
        <dbReference type="EMBL" id="CAD2162051.1"/>
    </source>
</evidence>
<keyword evidence="1" id="KW-0812">Transmembrane</keyword>
<sequence length="62" mass="7435">MNIYQKIYKLCLYVVTCRLCNAFFIIPKMPLYQCLYFLSHLLLVISVFLLFLMVKHNCQRGL</sequence>
<gene>
    <name evidence="2" type="ORF">MENT_LOCUS15192</name>
</gene>
<dbReference type="AlphaFoldDB" id="A0A6V7UPM4"/>
<dbReference type="Proteomes" id="UP000580250">
    <property type="component" value="Unassembled WGS sequence"/>
</dbReference>
<protein>
    <submittedName>
        <fullName evidence="2">Uncharacterized protein</fullName>
    </submittedName>
</protein>
<keyword evidence="1" id="KW-1133">Transmembrane helix</keyword>
<dbReference type="EMBL" id="CAJEWN010000089">
    <property type="protein sequence ID" value="CAD2162051.1"/>
    <property type="molecule type" value="Genomic_DNA"/>
</dbReference>
<proteinExistence type="predicted"/>
<evidence type="ECO:0000313" key="3">
    <source>
        <dbReference type="Proteomes" id="UP000580250"/>
    </source>
</evidence>
<comment type="caution">
    <text evidence="2">The sequence shown here is derived from an EMBL/GenBank/DDBJ whole genome shotgun (WGS) entry which is preliminary data.</text>
</comment>
<accession>A0A6V7UPM4</accession>
<evidence type="ECO:0000256" key="1">
    <source>
        <dbReference type="SAM" id="Phobius"/>
    </source>
</evidence>
<name>A0A6V7UPM4_MELEN</name>
<feature type="transmembrane region" description="Helical" evidence="1">
    <location>
        <begin position="7"/>
        <end position="29"/>
    </location>
</feature>
<feature type="transmembrane region" description="Helical" evidence="1">
    <location>
        <begin position="35"/>
        <end position="54"/>
    </location>
</feature>
<keyword evidence="1" id="KW-0472">Membrane</keyword>
<reference evidence="2 3" key="1">
    <citation type="submission" date="2020-08" db="EMBL/GenBank/DDBJ databases">
        <authorList>
            <person name="Koutsovoulos G."/>
            <person name="Danchin GJ E."/>
        </authorList>
    </citation>
    <scope>NUCLEOTIDE SEQUENCE [LARGE SCALE GENOMIC DNA]</scope>
</reference>